<accession>A0A2A6M1E0</accession>
<feature type="compositionally biased region" description="Low complexity" evidence="1">
    <location>
        <begin position="113"/>
        <end position="123"/>
    </location>
</feature>
<gene>
    <name evidence="2" type="ORF">CO661_08360</name>
</gene>
<reference evidence="2 3" key="1">
    <citation type="submission" date="2017-09" db="EMBL/GenBank/DDBJ databases">
        <title>Comparative genomics of rhizobia isolated from Phaseolus vulgaris in China.</title>
        <authorList>
            <person name="Tong W."/>
        </authorList>
    </citation>
    <scope>NUCLEOTIDE SEQUENCE [LARGE SCALE GENOMIC DNA]</scope>
    <source>
        <strain evidence="2 3">PCH1</strain>
    </source>
</reference>
<feature type="compositionally biased region" description="Basic residues" evidence="1">
    <location>
        <begin position="102"/>
        <end position="112"/>
    </location>
</feature>
<dbReference type="EMBL" id="NWTC01000005">
    <property type="protein sequence ID" value="PDT48475.1"/>
    <property type="molecule type" value="Genomic_DNA"/>
</dbReference>
<sequence>MAKKNRIPKKIAGVKVPKTLRKSKVLGAMMASKVGRDLLAKALTAGAGAAAAVLVNHTDEVGETARKTTRKGARALGLAREAAQSGFSAAMDVVKESVLPSPKKKGNKKSGKSKAAPGRAALH</sequence>
<evidence type="ECO:0000313" key="2">
    <source>
        <dbReference type="EMBL" id="PDT48475.1"/>
    </source>
</evidence>
<evidence type="ECO:0000256" key="1">
    <source>
        <dbReference type="SAM" id="MobiDB-lite"/>
    </source>
</evidence>
<name>A0A2A6M1E0_RHIFR</name>
<dbReference type="AlphaFoldDB" id="A0A2A6M1E0"/>
<proteinExistence type="predicted"/>
<feature type="region of interest" description="Disordered" evidence="1">
    <location>
        <begin position="97"/>
        <end position="123"/>
    </location>
</feature>
<dbReference type="RefSeq" id="WP_014330639.1">
    <property type="nucleotide sequence ID" value="NZ_JBGBZV010000002.1"/>
</dbReference>
<protein>
    <submittedName>
        <fullName evidence="2">Uncharacterized protein</fullName>
    </submittedName>
</protein>
<comment type="caution">
    <text evidence="2">The sequence shown here is derived from an EMBL/GenBank/DDBJ whole genome shotgun (WGS) entry which is preliminary data.</text>
</comment>
<evidence type="ECO:0000313" key="3">
    <source>
        <dbReference type="Proteomes" id="UP000220353"/>
    </source>
</evidence>
<organism evidence="2 3">
    <name type="scientific">Rhizobium fredii</name>
    <name type="common">Sinorhizobium fredii</name>
    <dbReference type="NCBI Taxonomy" id="380"/>
    <lineage>
        <taxon>Bacteria</taxon>
        <taxon>Pseudomonadati</taxon>
        <taxon>Pseudomonadota</taxon>
        <taxon>Alphaproteobacteria</taxon>
        <taxon>Hyphomicrobiales</taxon>
        <taxon>Rhizobiaceae</taxon>
        <taxon>Sinorhizobium/Ensifer group</taxon>
        <taxon>Sinorhizobium</taxon>
    </lineage>
</organism>
<dbReference type="Proteomes" id="UP000220353">
    <property type="component" value="Unassembled WGS sequence"/>
</dbReference>